<dbReference type="Pfam" id="PF12796">
    <property type="entry name" value="Ank_2"/>
    <property type="match status" value="1"/>
</dbReference>
<keyword evidence="1" id="KW-0677">Repeat</keyword>
<dbReference type="PANTHER" id="PTHR24198:SF165">
    <property type="entry name" value="ANKYRIN REPEAT-CONTAINING PROTEIN-RELATED"/>
    <property type="match status" value="1"/>
</dbReference>
<feature type="repeat" description="ANK" evidence="3">
    <location>
        <begin position="340"/>
        <end position="372"/>
    </location>
</feature>
<reference evidence="4 5" key="1">
    <citation type="journal article" date="2018" name="Nat. Ecol. Evol.">
        <title>Pezizomycetes genomes reveal the molecular basis of ectomycorrhizal truffle lifestyle.</title>
        <authorList>
            <person name="Murat C."/>
            <person name="Payen T."/>
            <person name="Noel B."/>
            <person name="Kuo A."/>
            <person name="Morin E."/>
            <person name="Chen J."/>
            <person name="Kohler A."/>
            <person name="Krizsan K."/>
            <person name="Balestrini R."/>
            <person name="Da Silva C."/>
            <person name="Montanini B."/>
            <person name="Hainaut M."/>
            <person name="Levati E."/>
            <person name="Barry K.W."/>
            <person name="Belfiori B."/>
            <person name="Cichocki N."/>
            <person name="Clum A."/>
            <person name="Dockter R.B."/>
            <person name="Fauchery L."/>
            <person name="Guy J."/>
            <person name="Iotti M."/>
            <person name="Le Tacon F."/>
            <person name="Lindquist E.A."/>
            <person name="Lipzen A."/>
            <person name="Malagnac F."/>
            <person name="Mello A."/>
            <person name="Molinier V."/>
            <person name="Miyauchi S."/>
            <person name="Poulain J."/>
            <person name="Riccioni C."/>
            <person name="Rubini A."/>
            <person name="Sitrit Y."/>
            <person name="Splivallo R."/>
            <person name="Traeger S."/>
            <person name="Wang M."/>
            <person name="Zifcakova L."/>
            <person name="Wipf D."/>
            <person name="Zambonelli A."/>
            <person name="Paolocci F."/>
            <person name="Nowrousian M."/>
            <person name="Ottonello S."/>
            <person name="Baldrian P."/>
            <person name="Spatafora J.W."/>
            <person name="Henrissat B."/>
            <person name="Nagy L.G."/>
            <person name="Aury J.M."/>
            <person name="Wincker P."/>
            <person name="Grigoriev I.V."/>
            <person name="Bonfante P."/>
            <person name="Martin F.M."/>
        </authorList>
    </citation>
    <scope>NUCLEOTIDE SEQUENCE [LARGE SCALE GENOMIC DNA]</scope>
    <source>
        <strain evidence="4 5">RN42</strain>
    </source>
</reference>
<dbReference type="SUPFAM" id="SSF48403">
    <property type="entry name" value="Ankyrin repeat"/>
    <property type="match status" value="2"/>
</dbReference>
<sequence>MNDQPQHHFPEDDDDAGSQRLFSSIGVAASVLAEDSQEFLSSVQVVDDDSGGLSFSAMRRLLFLASGKLSLADRLARLDGHLHANCPRATKGIRVSHASTRFDGIFGGRAGSWGDSAPSTNGRDLFSYLPLEIHFMIMAQLRPPFKMTPAKELEARIKGLFSLCITSKHLRSIFLAEVCGWLRNELKDIFATATARNLNRQFLPGKRVAVFKQGVALARLLVRTIGIGIEGLVLILPLASGEEVSKSHGNGQNIWTTEKIIAGVVLGEAIRLKQMEFVIALAERVGTSGDFWFGYWRPHRDLRWFDCAPGRQVYISDSVSVLRALWQRLGIKLWEMRDEHRLSGLHYAADIGSIRCMEYMLEMGANPLAEDDIGWHPLNRAAFLDLQHLEMYGVRSNASQRTSRYEMLSTRKLHCLRMLIGKGADITHKASDPVLVRTRFGITGYDDILGGTPFDLAMFSGGRWAVPIPKAGIQMVHALLQAGAKPSKEYSVYHNAGSIMDMAIFHDTNPDDTLALLQLLHENGMLVVDAECGIGNPGDTALHFAARKSSLDVFRWLYEHGSNLHHPNDSKITPLMLLSARPSSVLGTEFTELITLNLDYRDRRNEGLLLLKAVLKGYESVSQMLIRRGADLTATDPGTEGNALHLACMMGNVSMVRFLLEAGADLHAADQNGRSAVHYALLFQETQRKFGTMVPKVREAYLSSETVTRAMAERLPSKLAILSLLQSHGADMNICVPARSTLPVTKETNQHTTDFGNRPPIAFTLRCPHITEAICIYNQKLTLHLLSLGACPHIRTNPHGEEQANLRHETTAHDEVGYIARLLSCKTSESTRLDYIRELIQLLGPTDINSSTEHGGKTPLSLAVEIDCKASSCGKVDLDTATPPEYSFSRLLLENGADPWKKDGKGCNAVMLAESFGEGKLVEVLCQMREAWVKRAPVAVEESEMEVE</sequence>
<dbReference type="Proteomes" id="UP000275078">
    <property type="component" value="Unassembled WGS sequence"/>
</dbReference>
<evidence type="ECO:0000256" key="2">
    <source>
        <dbReference type="ARBA" id="ARBA00023043"/>
    </source>
</evidence>
<keyword evidence="5" id="KW-1185">Reference proteome</keyword>
<dbReference type="Pfam" id="PF00023">
    <property type="entry name" value="Ank"/>
    <property type="match status" value="2"/>
</dbReference>
<dbReference type="InterPro" id="IPR036770">
    <property type="entry name" value="Ankyrin_rpt-contain_sf"/>
</dbReference>
<organism evidence="4 5">
    <name type="scientific">Ascobolus immersus RN42</name>
    <dbReference type="NCBI Taxonomy" id="1160509"/>
    <lineage>
        <taxon>Eukaryota</taxon>
        <taxon>Fungi</taxon>
        <taxon>Dikarya</taxon>
        <taxon>Ascomycota</taxon>
        <taxon>Pezizomycotina</taxon>
        <taxon>Pezizomycetes</taxon>
        <taxon>Pezizales</taxon>
        <taxon>Ascobolaceae</taxon>
        <taxon>Ascobolus</taxon>
    </lineage>
</organism>
<evidence type="ECO:0000256" key="3">
    <source>
        <dbReference type="PROSITE-ProRule" id="PRU00023"/>
    </source>
</evidence>
<gene>
    <name evidence="4" type="ORF">BJ508DRAFT_365150</name>
</gene>
<dbReference type="OrthoDB" id="426293at2759"/>
<keyword evidence="2 3" id="KW-0040">ANK repeat</keyword>
<dbReference type="Gene3D" id="1.25.40.20">
    <property type="entry name" value="Ankyrin repeat-containing domain"/>
    <property type="match status" value="3"/>
</dbReference>
<name>A0A3N4HWL8_ASCIM</name>
<dbReference type="PANTHER" id="PTHR24198">
    <property type="entry name" value="ANKYRIN REPEAT AND PROTEIN KINASE DOMAIN-CONTAINING PROTEIN"/>
    <property type="match status" value="1"/>
</dbReference>
<dbReference type="PRINTS" id="PR01415">
    <property type="entry name" value="ANKYRIN"/>
</dbReference>
<dbReference type="AlphaFoldDB" id="A0A3N4HWL8"/>
<dbReference type="PROSITE" id="PS50088">
    <property type="entry name" value="ANK_REPEAT"/>
    <property type="match status" value="3"/>
</dbReference>
<accession>A0A3N4HWL8</accession>
<feature type="repeat" description="ANK" evidence="3">
    <location>
        <begin position="639"/>
        <end position="671"/>
    </location>
</feature>
<evidence type="ECO:0000256" key="1">
    <source>
        <dbReference type="ARBA" id="ARBA00022737"/>
    </source>
</evidence>
<feature type="repeat" description="ANK" evidence="3">
    <location>
        <begin position="537"/>
        <end position="569"/>
    </location>
</feature>
<dbReference type="InterPro" id="IPR002110">
    <property type="entry name" value="Ankyrin_rpt"/>
</dbReference>
<evidence type="ECO:0000313" key="5">
    <source>
        <dbReference type="Proteomes" id="UP000275078"/>
    </source>
</evidence>
<dbReference type="STRING" id="1160509.A0A3N4HWL8"/>
<dbReference type="SMART" id="SM00248">
    <property type="entry name" value="ANK"/>
    <property type="match status" value="7"/>
</dbReference>
<dbReference type="PROSITE" id="PS50297">
    <property type="entry name" value="ANK_REP_REGION"/>
    <property type="match status" value="2"/>
</dbReference>
<protein>
    <submittedName>
        <fullName evidence="4">Ankyrin</fullName>
    </submittedName>
</protein>
<dbReference type="EMBL" id="ML119748">
    <property type="protein sequence ID" value="RPA76250.1"/>
    <property type="molecule type" value="Genomic_DNA"/>
</dbReference>
<proteinExistence type="predicted"/>
<evidence type="ECO:0000313" key="4">
    <source>
        <dbReference type="EMBL" id="RPA76250.1"/>
    </source>
</evidence>